<dbReference type="GO" id="GO:0008757">
    <property type="term" value="F:S-adenosylmethionine-dependent methyltransferase activity"/>
    <property type="evidence" value="ECO:0007669"/>
    <property type="project" value="InterPro"/>
</dbReference>
<dbReference type="AlphaFoldDB" id="A0A1C3PGX9"/>
<dbReference type="InterPro" id="IPR013216">
    <property type="entry name" value="Methyltransf_11"/>
</dbReference>
<feature type="domain" description="Methyltransferase type 11" evidence="1">
    <location>
        <begin position="2"/>
        <end position="44"/>
    </location>
</feature>
<name>A0A1C3PGX9_9ACTN</name>
<dbReference type="EMBL" id="FLUV01002537">
    <property type="protein sequence ID" value="SBW28898.1"/>
    <property type="molecule type" value="Genomic_DNA"/>
</dbReference>
<dbReference type="InterPro" id="IPR029063">
    <property type="entry name" value="SAM-dependent_MTases_sf"/>
</dbReference>
<accession>A0A1C3PGX9</accession>
<organism evidence="2 3">
    <name type="scientific">Candidatus Protofrankia californiensis</name>
    <dbReference type="NCBI Taxonomy" id="1839754"/>
    <lineage>
        <taxon>Bacteria</taxon>
        <taxon>Bacillati</taxon>
        <taxon>Actinomycetota</taxon>
        <taxon>Actinomycetes</taxon>
        <taxon>Frankiales</taxon>
        <taxon>Frankiaceae</taxon>
        <taxon>Protofrankia</taxon>
    </lineage>
</organism>
<evidence type="ECO:0000313" key="3">
    <source>
        <dbReference type="Proteomes" id="UP000199013"/>
    </source>
</evidence>
<proteinExistence type="predicted"/>
<sequence length="162" mass="17000">MRLPFADASLQCVVAGEVLEHLTDLPAACAELARVLAPGGTLVVDTLADTLFCRITMVRLAERLPGGPPIGIHDPALFVHPRRLRDLLAAHGVGLTLVRGLRPSAREYVRWLAYRRRNGPAGAGTAGGPAGADTVTMMLPTRSTAAVYQAVGVKGTVSAART</sequence>
<reference evidence="3" key="1">
    <citation type="submission" date="2016-02" db="EMBL/GenBank/DDBJ databases">
        <authorList>
            <person name="Wibberg D."/>
        </authorList>
    </citation>
    <scope>NUCLEOTIDE SEQUENCE [LARGE SCALE GENOMIC DNA]</scope>
</reference>
<dbReference type="Proteomes" id="UP000199013">
    <property type="component" value="Unassembled WGS sequence"/>
</dbReference>
<dbReference type="SUPFAM" id="SSF53335">
    <property type="entry name" value="S-adenosyl-L-methionine-dependent methyltransferases"/>
    <property type="match status" value="1"/>
</dbReference>
<gene>
    <name evidence="2" type="ORF">FDG2_6158</name>
</gene>
<dbReference type="Pfam" id="PF08241">
    <property type="entry name" value="Methyltransf_11"/>
    <property type="match status" value="1"/>
</dbReference>
<dbReference type="Gene3D" id="3.40.50.150">
    <property type="entry name" value="Vaccinia Virus protein VP39"/>
    <property type="match status" value="1"/>
</dbReference>
<evidence type="ECO:0000313" key="2">
    <source>
        <dbReference type="EMBL" id="SBW28898.1"/>
    </source>
</evidence>
<keyword evidence="3" id="KW-1185">Reference proteome</keyword>
<evidence type="ECO:0000259" key="1">
    <source>
        <dbReference type="Pfam" id="PF08241"/>
    </source>
</evidence>
<protein>
    <recommendedName>
        <fullName evidence="1">Methyltransferase type 11 domain-containing protein</fullName>
    </recommendedName>
</protein>